<dbReference type="EMBL" id="SBKO01000002">
    <property type="protein sequence ID" value="RXR19113.1"/>
    <property type="molecule type" value="Genomic_DNA"/>
</dbReference>
<dbReference type="PANTHER" id="PTHR42999:SF1">
    <property type="entry name" value="PENTAPEPTIDE REPEAT-CONTAINING PROTEIN"/>
    <property type="match status" value="1"/>
</dbReference>
<evidence type="ECO:0000313" key="1">
    <source>
        <dbReference type="EMBL" id="RXR19113.1"/>
    </source>
</evidence>
<dbReference type="InterPro" id="IPR052949">
    <property type="entry name" value="PA_immunity-related"/>
</dbReference>
<gene>
    <name evidence="1" type="ORF">EQG63_06620</name>
</gene>
<dbReference type="SUPFAM" id="SSF141571">
    <property type="entry name" value="Pentapeptide repeat-like"/>
    <property type="match status" value="1"/>
</dbReference>
<protein>
    <submittedName>
        <fullName evidence="1">Pentapeptide repeat-containing protein</fullName>
    </submittedName>
</protein>
<dbReference type="Gene3D" id="2.160.20.80">
    <property type="entry name" value="E3 ubiquitin-protein ligase SopA"/>
    <property type="match status" value="1"/>
</dbReference>
<organism evidence="1 2">
    <name type="scientific">Flavobacterium amnicola</name>
    <dbReference type="NCBI Taxonomy" id="2506422"/>
    <lineage>
        <taxon>Bacteria</taxon>
        <taxon>Pseudomonadati</taxon>
        <taxon>Bacteroidota</taxon>
        <taxon>Flavobacteriia</taxon>
        <taxon>Flavobacteriales</taxon>
        <taxon>Flavobacteriaceae</taxon>
        <taxon>Flavobacterium</taxon>
    </lineage>
</organism>
<reference evidence="2" key="1">
    <citation type="submission" date="2019-01" db="EMBL/GenBank/DDBJ databases">
        <title>Cytophagaceae bacterium strain CAR-16.</title>
        <authorList>
            <person name="Chen W.-M."/>
        </authorList>
    </citation>
    <scope>NUCLEOTIDE SEQUENCE [LARGE SCALE GENOMIC DNA]</scope>
    <source>
        <strain evidence="2">LLJ-11</strain>
    </source>
</reference>
<dbReference type="PANTHER" id="PTHR42999">
    <property type="entry name" value="ANTIBIOTIC RESISTANCE PROTEIN MCBG"/>
    <property type="match status" value="1"/>
</dbReference>
<evidence type="ECO:0000313" key="2">
    <source>
        <dbReference type="Proteomes" id="UP000290283"/>
    </source>
</evidence>
<dbReference type="RefSeq" id="WP_129435571.1">
    <property type="nucleotide sequence ID" value="NZ_SBKO01000002.1"/>
</dbReference>
<dbReference type="Proteomes" id="UP000290283">
    <property type="component" value="Unassembled WGS sequence"/>
</dbReference>
<dbReference type="InterPro" id="IPR001646">
    <property type="entry name" value="5peptide_repeat"/>
</dbReference>
<dbReference type="Pfam" id="PF13599">
    <property type="entry name" value="Pentapeptide_4"/>
    <property type="match status" value="1"/>
</dbReference>
<keyword evidence="2" id="KW-1185">Reference proteome</keyword>
<comment type="caution">
    <text evidence="1">The sequence shown here is derived from an EMBL/GenBank/DDBJ whole genome shotgun (WGS) entry which is preliminary data.</text>
</comment>
<proteinExistence type="predicted"/>
<dbReference type="OrthoDB" id="67652at2"/>
<dbReference type="AlphaFoldDB" id="A0A4Q1K247"/>
<accession>A0A4Q1K247</accession>
<name>A0A4Q1K247_9FLAO</name>
<sequence>MSEFIFDKTFEHTTISKYQLCNNEYENCTFNYCDFTDCNFTGAIFVDCTFNHCNFKEAKIGHVGLRQVMFIDSDFTGVNFAMTDQVIYEFHFTNCLLDYAMFYKLKLKGMQFTNCSMVSVDFMESDLTEALFDNCNLRLAVFSDTNLTKADFYSSQNFSINPVKNKLKKAIFSNENVKGLLDKFEIIIK</sequence>
<dbReference type="Pfam" id="PF00805">
    <property type="entry name" value="Pentapeptide"/>
    <property type="match status" value="1"/>
</dbReference>